<reference evidence="1" key="2">
    <citation type="submission" date="2022-06" db="UniProtKB">
        <authorList>
            <consortium name="EnsemblMetazoa"/>
        </authorList>
    </citation>
    <scope>IDENTIFICATION</scope>
    <source>
        <strain evidence="1">DF5081</strain>
    </source>
</reference>
<dbReference type="InterPro" id="IPR037225">
    <property type="entry name" value="Nuo51_FMN-bd_sf"/>
</dbReference>
<reference evidence="2" key="1">
    <citation type="submission" date="2010-08" db="EMBL/GenBank/DDBJ databases">
        <authorList>
            <consortium name="Caenorhabditis japonica Sequencing Consortium"/>
            <person name="Wilson R.K."/>
        </authorList>
    </citation>
    <scope>NUCLEOTIDE SEQUENCE [LARGE SCALE GENOMIC DNA]</scope>
    <source>
        <strain evidence="2">DF5081</strain>
    </source>
</reference>
<name>A0A8R1IS19_CAEJA</name>
<proteinExistence type="predicted"/>
<evidence type="ECO:0008006" key="3">
    <source>
        <dbReference type="Google" id="ProtNLM"/>
    </source>
</evidence>
<dbReference type="GO" id="GO:0006120">
    <property type="term" value="P:mitochondrial electron transport, NADH to ubiquinone"/>
    <property type="evidence" value="ECO:0007669"/>
    <property type="project" value="TreeGrafter"/>
</dbReference>
<evidence type="ECO:0000313" key="1">
    <source>
        <dbReference type="EnsemblMetazoa" id="CJA35814b.1"/>
    </source>
</evidence>
<dbReference type="EnsemblMetazoa" id="CJA35814b.1">
    <property type="protein sequence ID" value="CJA35814b.1"/>
    <property type="gene ID" value="WBGene00211661"/>
</dbReference>
<protein>
    <recommendedName>
        <fullName evidence="3">NADH dehydrogenase [ubiquinone] flavoprotein 1, mitochondrial</fullName>
    </recommendedName>
</protein>
<dbReference type="PANTHER" id="PTHR11780:SF10">
    <property type="entry name" value="NADH DEHYDROGENASE [UBIQUINONE] FLAVOPROTEIN 1, MITOCHONDRIAL"/>
    <property type="match status" value="1"/>
</dbReference>
<organism evidence="1 2">
    <name type="scientific">Caenorhabditis japonica</name>
    <dbReference type="NCBI Taxonomy" id="281687"/>
    <lineage>
        <taxon>Eukaryota</taxon>
        <taxon>Metazoa</taxon>
        <taxon>Ecdysozoa</taxon>
        <taxon>Nematoda</taxon>
        <taxon>Chromadorea</taxon>
        <taxon>Rhabditida</taxon>
        <taxon>Rhabditina</taxon>
        <taxon>Rhabditomorpha</taxon>
        <taxon>Rhabditoidea</taxon>
        <taxon>Rhabditidae</taxon>
        <taxon>Peloderinae</taxon>
        <taxon>Caenorhabditis</taxon>
    </lineage>
</organism>
<dbReference type="GO" id="GO:0005739">
    <property type="term" value="C:mitochondrion"/>
    <property type="evidence" value="ECO:0007669"/>
    <property type="project" value="GOC"/>
</dbReference>
<dbReference type="PANTHER" id="PTHR11780">
    <property type="entry name" value="NADH-UBIQUINONE OXIDOREDUCTASE FLAVOPROTEIN 1 NDUFV1"/>
    <property type="match status" value="1"/>
</dbReference>
<dbReference type="AlphaFoldDB" id="A0A8R1IS19"/>
<dbReference type="SUPFAM" id="SSF142019">
    <property type="entry name" value="Nqo1 FMN-binding domain-like"/>
    <property type="match status" value="1"/>
</dbReference>
<sequence>MASSAVSLGARLIGQKIPKVAVRGVVTSAQNANAQVKQEKTSFGNLKDSDRIFTNLYGRHDYRLKGALSRGDWHKTKEIILKGSDWILGELKTSGLRGRGGAGSIGYEVGIHEQP</sequence>
<evidence type="ECO:0000313" key="2">
    <source>
        <dbReference type="Proteomes" id="UP000005237"/>
    </source>
</evidence>
<dbReference type="Proteomes" id="UP000005237">
    <property type="component" value="Unassembled WGS sequence"/>
</dbReference>
<keyword evidence="2" id="KW-1185">Reference proteome</keyword>
<dbReference type="InterPro" id="IPR050837">
    <property type="entry name" value="ComplexI_51kDa_subunit"/>
</dbReference>
<accession>A0A8R1IS19</accession>